<dbReference type="InterPro" id="IPR038720">
    <property type="entry name" value="YprB_RNase_H-like_dom"/>
</dbReference>
<proteinExistence type="predicted"/>
<dbReference type="EMBL" id="ATBP01000925">
    <property type="protein sequence ID" value="ETR68518.1"/>
    <property type="molecule type" value="Genomic_DNA"/>
</dbReference>
<feature type="domain" description="YprB ribonuclease H-like" evidence="1">
    <location>
        <begin position="38"/>
        <end position="153"/>
    </location>
</feature>
<gene>
    <name evidence="2" type="ORF">OMM_04518</name>
</gene>
<organism evidence="2 3">
    <name type="scientific">Candidatus Magnetoglobus multicellularis str. Araruama</name>
    <dbReference type="NCBI Taxonomy" id="890399"/>
    <lineage>
        <taxon>Bacteria</taxon>
        <taxon>Pseudomonadati</taxon>
        <taxon>Thermodesulfobacteriota</taxon>
        <taxon>Desulfobacteria</taxon>
        <taxon>Desulfobacterales</taxon>
        <taxon>Desulfobacteraceae</taxon>
        <taxon>Candidatus Magnetoglobus</taxon>
    </lineage>
</organism>
<reference evidence="3" key="1">
    <citation type="submission" date="2012-11" db="EMBL/GenBank/DDBJ databases">
        <authorList>
            <person name="Lucero-Rivera Y.E."/>
            <person name="Tovar-Ramirez D."/>
        </authorList>
    </citation>
    <scope>NUCLEOTIDE SEQUENCE [LARGE SCALE GENOMIC DNA]</scope>
    <source>
        <strain evidence="3">Araruama</strain>
    </source>
</reference>
<dbReference type="AlphaFoldDB" id="A0A1V1P137"/>
<dbReference type="Proteomes" id="UP000189670">
    <property type="component" value="Unassembled WGS sequence"/>
</dbReference>
<evidence type="ECO:0000313" key="2">
    <source>
        <dbReference type="EMBL" id="ETR68518.1"/>
    </source>
</evidence>
<protein>
    <recommendedName>
        <fullName evidence="1">YprB ribonuclease H-like domain-containing protein</fullName>
    </recommendedName>
</protein>
<name>A0A1V1P137_9BACT</name>
<sequence length="176" mass="20410">MFYGVLDIETKRSAQEVGGWQLANKMGISCAVLYNSATKAYETYLDNQIEELLAVMFRMELIVGFNIKRFDYRVLSGYIKTDYKKLPTLDLLEHVHQRLGYRLSLDHLGEITLGTPKSANGLQALLWWKEGKIDEIIEYCKKDVQLTKDLYEYGKENGYVLFQNKAKQVVRLPVSW</sequence>
<dbReference type="InterPro" id="IPR036397">
    <property type="entry name" value="RNaseH_sf"/>
</dbReference>
<evidence type="ECO:0000259" key="1">
    <source>
        <dbReference type="Pfam" id="PF13482"/>
    </source>
</evidence>
<comment type="caution">
    <text evidence="2">The sequence shown here is derived from an EMBL/GenBank/DDBJ whole genome shotgun (WGS) entry which is preliminary data.</text>
</comment>
<dbReference type="Gene3D" id="3.30.420.10">
    <property type="entry name" value="Ribonuclease H-like superfamily/Ribonuclease H"/>
    <property type="match status" value="1"/>
</dbReference>
<dbReference type="GO" id="GO:0003676">
    <property type="term" value="F:nucleic acid binding"/>
    <property type="evidence" value="ECO:0007669"/>
    <property type="project" value="InterPro"/>
</dbReference>
<accession>A0A1V1P137</accession>
<dbReference type="SUPFAM" id="SSF53098">
    <property type="entry name" value="Ribonuclease H-like"/>
    <property type="match status" value="1"/>
</dbReference>
<dbReference type="InterPro" id="IPR012337">
    <property type="entry name" value="RNaseH-like_sf"/>
</dbReference>
<evidence type="ECO:0000313" key="3">
    <source>
        <dbReference type="Proteomes" id="UP000189670"/>
    </source>
</evidence>
<dbReference type="Pfam" id="PF13482">
    <property type="entry name" value="RNase_H_2"/>
    <property type="match status" value="1"/>
</dbReference>